<evidence type="ECO:0000313" key="2">
    <source>
        <dbReference type="RefSeq" id="XP_016679302.1"/>
    </source>
</evidence>
<proteinExistence type="predicted"/>
<reference evidence="2" key="2">
    <citation type="submission" date="2025-08" db="UniProtKB">
        <authorList>
            <consortium name="RefSeq"/>
        </authorList>
    </citation>
    <scope>IDENTIFICATION</scope>
</reference>
<dbReference type="AlphaFoldDB" id="A0A1U8IMG0"/>
<dbReference type="RefSeq" id="XP_016679302.1">
    <property type="nucleotide sequence ID" value="XM_016823813.1"/>
</dbReference>
<evidence type="ECO:0000313" key="1">
    <source>
        <dbReference type="Proteomes" id="UP000818029"/>
    </source>
</evidence>
<organism evidence="1 2">
    <name type="scientific">Gossypium hirsutum</name>
    <name type="common">Upland cotton</name>
    <name type="synonym">Gossypium mexicanum</name>
    <dbReference type="NCBI Taxonomy" id="3635"/>
    <lineage>
        <taxon>Eukaryota</taxon>
        <taxon>Viridiplantae</taxon>
        <taxon>Streptophyta</taxon>
        <taxon>Embryophyta</taxon>
        <taxon>Tracheophyta</taxon>
        <taxon>Spermatophyta</taxon>
        <taxon>Magnoliopsida</taxon>
        <taxon>eudicotyledons</taxon>
        <taxon>Gunneridae</taxon>
        <taxon>Pentapetalae</taxon>
        <taxon>rosids</taxon>
        <taxon>malvids</taxon>
        <taxon>Malvales</taxon>
        <taxon>Malvaceae</taxon>
        <taxon>Malvoideae</taxon>
        <taxon>Gossypium</taxon>
    </lineage>
</organism>
<gene>
    <name evidence="2" type="primary">LOC107898296</name>
</gene>
<sequence length="311" mass="35533">MPARKTTKSSKSELLSDMENMMAQMRTMLHQISEALAPREEVVYDVPNFNPEDHDIVINHLYLDDRSQQKFGTRDHGEELNMAEVVSDPIGVATNIGLTVATDTKLQPILSESVKEPIHFLAIVGKVPTKEVEEFISFSFDDRGKSQATKTSHDMERRKLEVVSLQCGKNLNSKKVVIEDEPTEKEESQPLFEILGPVEPEQSCLIQPKFPSPPYPQKFQSNKKKQEVQLKKFLDVLKKLNNNIPLVEALEQMPNYVKFMKEILSKKKILIEHETVALTNECSVFLQNKLPLKLKDPRSFTIPYSEVDKEL</sequence>
<name>A0A1U8IMG0_GOSHI</name>
<dbReference type="GeneID" id="107898296"/>
<dbReference type="PANTHER" id="PTHR33067:SF39">
    <property type="entry name" value="TRANSCRIPTION FACTOR INTERACTOR AND REGULATOR CCHC(ZN) FAMILY"/>
    <property type="match status" value="1"/>
</dbReference>
<dbReference type="PANTHER" id="PTHR33067">
    <property type="entry name" value="RNA-DIRECTED DNA POLYMERASE-RELATED"/>
    <property type="match status" value="1"/>
</dbReference>
<reference evidence="1" key="1">
    <citation type="journal article" date="2020" name="Nat. Genet.">
        <title>Genomic diversifications of five Gossypium allopolyploid species and their impact on cotton improvement.</title>
        <authorList>
            <person name="Chen Z.J."/>
            <person name="Sreedasyam A."/>
            <person name="Ando A."/>
            <person name="Song Q."/>
            <person name="De Santiago L.M."/>
            <person name="Hulse-Kemp A.M."/>
            <person name="Ding M."/>
            <person name="Ye W."/>
            <person name="Kirkbride R.C."/>
            <person name="Jenkins J."/>
            <person name="Plott C."/>
            <person name="Lovell J."/>
            <person name="Lin Y.M."/>
            <person name="Vaughn R."/>
            <person name="Liu B."/>
            <person name="Simpson S."/>
            <person name="Scheffler B.E."/>
            <person name="Wen L."/>
            <person name="Saski C.A."/>
            <person name="Grover C.E."/>
            <person name="Hu G."/>
            <person name="Conover J.L."/>
            <person name="Carlson J.W."/>
            <person name="Shu S."/>
            <person name="Boston L.B."/>
            <person name="Williams M."/>
            <person name="Peterson D.G."/>
            <person name="McGee K."/>
            <person name="Jones D.C."/>
            <person name="Wendel J.F."/>
            <person name="Stelly D.M."/>
            <person name="Grimwood J."/>
            <person name="Schmutz J."/>
        </authorList>
    </citation>
    <scope>NUCLEOTIDE SEQUENCE [LARGE SCALE GENOMIC DNA]</scope>
    <source>
        <strain evidence="1">cv. TM-1</strain>
    </source>
</reference>
<protein>
    <submittedName>
        <fullName evidence="2">Uncharacterized protein</fullName>
    </submittedName>
</protein>
<accession>A0A1U8IMG0</accession>
<dbReference type="PaxDb" id="3635-A0A1U8IMG0"/>
<keyword evidence="1" id="KW-1185">Reference proteome</keyword>
<dbReference type="KEGG" id="ghi:107898296"/>
<dbReference type="Proteomes" id="UP000818029">
    <property type="component" value="Chromosome D04"/>
</dbReference>